<reference evidence="2" key="1">
    <citation type="submission" date="2016-10" db="EMBL/GenBank/DDBJ databases">
        <authorList>
            <person name="Varghese N."/>
            <person name="Submissions S."/>
        </authorList>
    </citation>
    <scope>NUCLEOTIDE SEQUENCE [LARGE SCALE GENOMIC DNA]</scope>
    <source>
        <strain evidence="2">DSM 21580</strain>
    </source>
</reference>
<evidence type="ECO:0000313" key="1">
    <source>
        <dbReference type="EMBL" id="SEF62428.1"/>
    </source>
</evidence>
<keyword evidence="2" id="KW-1185">Reference proteome</keyword>
<gene>
    <name evidence="1" type="ORF">SAMN05421847_0481</name>
</gene>
<sequence>MHNNYNKKILVACEYTGAFTNELLSYGFDVVSCDLLDSEGSKSHYKGDVDDLLYSEDWFAVFAFPPCDFLSKAGLHFCDIKRHGLKAWDRIKKRNDAVDFFLKFWFLDVPFIFIENPIGHISANILKPNQIISPHYFGDIYRKDTCVWLKGFKNIEYSKVQNLFSDSTLLSPLVEVFPGTNRNYTWVDKKTKKQRSVMSKIMAKEIIRQLAPQLALKSSFPLMDLPKLSD</sequence>
<dbReference type="OrthoDB" id="9134166at2"/>
<dbReference type="EMBL" id="FNUS01000001">
    <property type="protein sequence ID" value="SEF62428.1"/>
    <property type="molecule type" value="Genomic_DNA"/>
</dbReference>
<evidence type="ECO:0008006" key="3">
    <source>
        <dbReference type="Google" id="ProtNLM"/>
    </source>
</evidence>
<organism evidence="1 2">
    <name type="scientific">Halpernia humi</name>
    <dbReference type="NCBI Taxonomy" id="493375"/>
    <lineage>
        <taxon>Bacteria</taxon>
        <taxon>Pseudomonadati</taxon>
        <taxon>Bacteroidota</taxon>
        <taxon>Flavobacteriia</taxon>
        <taxon>Flavobacteriales</taxon>
        <taxon>Weeksellaceae</taxon>
        <taxon>Chryseobacterium group</taxon>
        <taxon>Halpernia</taxon>
    </lineage>
</organism>
<dbReference type="RefSeq" id="WP_103912506.1">
    <property type="nucleotide sequence ID" value="NZ_FNUS01000001.1"/>
</dbReference>
<evidence type="ECO:0000313" key="2">
    <source>
        <dbReference type="Proteomes" id="UP000236738"/>
    </source>
</evidence>
<accession>A0A1H5TJS3</accession>
<proteinExistence type="predicted"/>
<dbReference type="AlphaFoldDB" id="A0A1H5TJS3"/>
<name>A0A1H5TJS3_9FLAO</name>
<protein>
    <recommendedName>
        <fullName evidence="3">DNA cytosine methyltransferase</fullName>
    </recommendedName>
</protein>
<dbReference type="Proteomes" id="UP000236738">
    <property type="component" value="Unassembled WGS sequence"/>
</dbReference>